<evidence type="ECO:0000313" key="7">
    <source>
        <dbReference type="EMBL" id="KAF7556708.1"/>
    </source>
</evidence>
<dbReference type="InterPro" id="IPR020846">
    <property type="entry name" value="MFS_dom"/>
</dbReference>
<evidence type="ECO:0000313" key="8">
    <source>
        <dbReference type="Proteomes" id="UP000722485"/>
    </source>
</evidence>
<keyword evidence="5" id="KW-0472">Membrane</keyword>
<dbReference type="PANTHER" id="PTHR11360">
    <property type="entry name" value="MONOCARBOXYLATE TRANSPORTER"/>
    <property type="match status" value="1"/>
</dbReference>
<feature type="transmembrane region" description="Helical" evidence="5">
    <location>
        <begin position="311"/>
        <end position="329"/>
    </location>
</feature>
<feature type="transmembrane region" description="Helical" evidence="5">
    <location>
        <begin position="204"/>
        <end position="226"/>
    </location>
</feature>
<organism evidence="7 8">
    <name type="scientific">Cylindrodendrum hubeiense</name>
    <dbReference type="NCBI Taxonomy" id="595255"/>
    <lineage>
        <taxon>Eukaryota</taxon>
        <taxon>Fungi</taxon>
        <taxon>Dikarya</taxon>
        <taxon>Ascomycota</taxon>
        <taxon>Pezizomycotina</taxon>
        <taxon>Sordariomycetes</taxon>
        <taxon>Hypocreomycetidae</taxon>
        <taxon>Hypocreales</taxon>
        <taxon>Nectriaceae</taxon>
        <taxon>Cylindrodendrum</taxon>
    </lineage>
</organism>
<feature type="transmembrane region" description="Helical" evidence="5">
    <location>
        <begin position="85"/>
        <end position="107"/>
    </location>
</feature>
<dbReference type="GO" id="GO:0016020">
    <property type="term" value="C:membrane"/>
    <property type="evidence" value="ECO:0007669"/>
    <property type="project" value="UniProtKB-SubCell"/>
</dbReference>
<feature type="transmembrane region" description="Helical" evidence="5">
    <location>
        <begin position="173"/>
        <end position="192"/>
    </location>
</feature>
<dbReference type="PROSITE" id="PS50850">
    <property type="entry name" value="MFS"/>
    <property type="match status" value="1"/>
</dbReference>
<dbReference type="PANTHER" id="PTHR11360:SF319">
    <property type="entry name" value="MAJOR FACILITATOR SUPERFAMILY (MFS) PROFILE DOMAIN-CONTAINING PROTEIN"/>
    <property type="match status" value="1"/>
</dbReference>
<reference evidence="7" key="1">
    <citation type="submission" date="2020-03" db="EMBL/GenBank/DDBJ databases">
        <title>Draft Genome Sequence of Cylindrodendrum hubeiense.</title>
        <authorList>
            <person name="Buettner E."/>
            <person name="Kellner H."/>
        </authorList>
    </citation>
    <scope>NUCLEOTIDE SEQUENCE</scope>
    <source>
        <strain evidence="7">IHI 201604</strain>
    </source>
</reference>
<feature type="transmembrane region" description="Helical" evidence="5">
    <location>
        <begin position="280"/>
        <end position="299"/>
    </location>
</feature>
<dbReference type="EMBL" id="JAANBB010000010">
    <property type="protein sequence ID" value="KAF7556708.1"/>
    <property type="molecule type" value="Genomic_DNA"/>
</dbReference>
<dbReference type="Proteomes" id="UP000722485">
    <property type="component" value="Unassembled WGS sequence"/>
</dbReference>
<feature type="transmembrane region" description="Helical" evidence="5">
    <location>
        <begin position="44"/>
        <end position="65"/>
    </location>
</feature>
<evidence type="ECO:0000256" key="3">
    <source>
        <dbReference type="ARBA" id="ARBA00023180"/>
    </source>
</evidence>
<dbReference type="OrthoDB" id="6499973at2759"/>
<keyword evidence="5" id="KW-1133">Transmembrane helix</keyword>
<feature type="compositionally biased region" description="Low complexity" evidence="4">
    <location>
        <begin position="1"/>
        <end position="14"/>
    </location>
</feature>
<dbReference type="InterPro" id="IPR011701">
    <property type="entry name" value="MFS"/>
</dbReference>
<evidence type="ECO:0000256" key="2">
    <source>
        <dbReference type="ARBA" id="ARBA00006727"/>
    </source>
</evidence>
<evidence type="ECO:0000259" key="6">
    <source>
        <dbReference type="PROSITE" id="PS50850"/>
    </source>
</evidence>
<comment type="subcellular location">
    <subcellularLocation>
        <location evidence="1">Membrane</location>
        <topology evidence="1">Multi-pass membrane protein</topology>
    </subcellularLocation>
</comment>
<name>A0A9P5LCP1_9HYPO</name>
<feature type="transmembrane region" description="Helical" evidence="5">
    <location>
        <begin position="246"/>
        <end position="268"/>
    </location>
</feature>
<dbReference type="Pfam" id="PF07690">
    <property type="entry name" value="MFS_1"/>
    <property type="match status" value="1"/>
</dbReference>
<accession>A0A9P5LCP1</accession>
<feature type="region of interest" description="Disordered" evidence="4">
    <location>
        <begin position="1"/>
        <end position="22"/>
    </location>
</feature>
<comment type="similarity">
    <text evidence="2">Belongs to the major facilitator superfamily. Monocarboxylate porter (TC 2.A.1.13) family.</text>
</comment>
<comment type="caution">
    <text evidence="7">The sequence shown here is derived from an EMBL/GenBank/DDBJ whole genome shotgun (WGS) entry which is preliminary data.</text>
</comment>
<keyword evidence="8" id="KW-1185">Reference proteome</keyword>
<dbReference type="AlphaFoldDB" id="A0A9P5LCP1"/>
<feature type="transmembrane region" description="Helical" evidence="5">
    <location>
        <begin position="144"/>
        <end position="161"/>
    </location>
</feature>
<evidence type="ECO:0000256" key="5">
    <source>
        <dbReference type="SAM" id="Phobius"/>
    </source>
</evidence>
<evidence type="ECO:0000256" key="1">
    <source>
        <dbReference type="ARBA" id="ARBA00004141"/>
    </source>
</evidence>
<keyword evidence="3" id="KW-0325">Glycoprotein</keyword>
<sequence>MAAAAKSPPASPGSDESIPMTTVGIDPEKASTDFGEAPDGGVRAWTVAAGAGFISFSALGFANSFGIFQQYYMTHQLQHESEDKVAWIGSIAAFLQFAAGAVGGPLFDRYGAWILRPAALLYLFAIMMVSICTEYWHFMLAQGVLMGTAMGLLTFPSLAALSQHFEKKRAAALGVAISGSSIGGVVIPIALSRMLTKSSLGFGWTVRIIGFIMLPLLAFACVAVTARLPPRPTTFFIKAAFKQVEYNLLIIAMFFLILGMFTPLFFIPTYAVSRGMDETLASYLLAIINGASTFGRIIPGVLADKFGPFNMLLLAGLTNGIVILCLNTAKSTAGSLVEHM</sequence>
<dbReference type="InterPro" id="IPR036259">
    <property type="entry name" value="MFS_trans_sf"/>
</dbReference>
<dbReference type="Gene3D" id="1.20.1250.20">
    <property type="entry name" value="MFS general substrate transporter like domains"/>
    <property type="match status" value="2"/>
</dbReference>
<protein>
    <recommendedName>
        <fullName evidence="6">Major facilitator superfamily (MFS) profile domain-containing protein</fullName>
    </recommendedName>
</protein>
<dbReference type="GO" id="GO:0022857">
    <property type="term" value="F:transmembrane transporter activity"/>
    <property type="evidence" value="ECO:0007669"/>
    <property type="project" value="InterPro"/>
</dbReference>
<evidence type="ECO:0000256" key="4">
    <source>
        <dbReference type="SAM" id="MobiDB-lite"/>
    </source>
</evidence>
<keyword evidence="5" id="KW-0812">Transmembrane</keyword>
<feature type="transmembrane region" description="Helical" evidence="5">
    <location>
        <begin position="119"/>
        <end position="138"/>
    </location>
</feature>
<proteinExistence type="inferred from homology"/>
<dbReference type="SUPFAM" id="SSF103473">
    <property type="entry name" value="MFS general substrate transporter"/>
    <property type="match status" value="1"/>
</dbReference>
<gene>
    <name evidence="7" type="ORF">G7Z17_g1239</name>
</gene>
<feature type="domain" description="Major facilitator superfamily (MFS) profile" evidence="6">
    <location>
        <begin position="44"/>
        <end position="340"/>
    </location>
</feature>
<dbReference type="InterPro" id="IPR050327">
    <property type="entry name" value="Proton-linked_MCT"/>
</dbReference>